<dbReference type="GO" id="GO:0045944">
    <property type="term" value="P:positive regulation of transcription by RNA polymerase II"/>
    <property type="evidence" value="ECO:0007669"/>
    <property type="project" value="TreeGrafter"/>
</dbReference>
<dbReference type="InParanoid" id="A0A0D2VPL5"/>
<feature type="region of interest" description="Disordered" evidence="2">
    <location>
        <begin position="356"/>
        <end position="443"/>
    </location>
</feature>
<dbReference type="GO" id="GO:0008270">
    <property type="term" value="F:zinc ion binding"/>
    <property type="evidence" value="ECO:0007669"/>
    <property type="project" value="InterPro"/>
</dbReference>
<dbReference type="InterPro" id="IPR001138">
    <property type="entry name" value="Zn2Cys6_DnaBD"/>
</dbReference>
<sequence length="829" mass="91148">MDQSAQGNQPLPHASVPSQALTSVELSGATPFPAPSQSGHLQDRHTLHQPQRLPLSSLPDDSASKPQRLLDFAEQWNLVDPLSVAQPQYRKEDTPSSGPALTSQSRSTLPSSAGSVASWLDSANDALDANATTNGFISRSMNPASESVSRASTATTSSSAPSNNHSISPSTALSFSRPGTTKEDGTEPPSKFGRFSNPDGGVDSAANMTHEPSEFSQALRRQQQQQQQQQQEHHHHQQQHQQQQQQQQQQHQQHQQQHQQHSSSNPQHRPHQHSAQHQPPHPHNLQDDDSGEEEDPRADAHDGPVMGRFTDAQPPACMPCQRSHVGCDRNVPCSRCVLRGRVSECVPAVYRKRGWKLGRKRTKQQAADSDAATSNEAHTKVEPAADGLRTSVDRDKHNNNSSHNNNNNNNISSSHNNNNSSHSNNNNNSHSSHSNNNKSNHNSNSIAAAATSAASGAGASSSLFLPQNMTNSGNSYLDFMATGHVGTGSSLGSFDSGFRVDPDVSAHFAMLVPSPNSALPQVRPPVPPPSEHGNAFQSIQRVLNTCIGLVLNETFHILRLSSSCVGLLDKSVVQTTHLVQAEARFLHKSFLSIVHPMDAPGVERMLSASLLPETHHLTHVISARIQRYDPASNTFEYLRTNCHAQSVQNMMEILSRLRRARALCPPLSQFTPMMLEPQQQQQQQQQLQQQQQQQLQQQQQQELQQQQDFLRSYSLLNSNHQFSFNTASNPTTTGQDWTLLMGTDGHIVSMEAKTRLVLGDIQFITSVLNYDDVAILQDSIRRLCFAVQKCGVRVVDSRGEIRNAQLTLSPVDSEGPSSPRIRVKFDFHV</sequence>
<feature type="coiled-coil region" evidence="1">
    <location>
        <begin position="678"/>
        <end position="708"/>
    </location>
</feature>
<feature type="region of interest" description="Disordered" evidence="2">
    <location>
        <begin position="1"/>
        <end position="69"/>
    </location>
</feature>
<organism evidence="4 5">
    <name type="scientific">Capsaspora owczarzaki (strain ATCC 30864)</name>
    <dbReference type="NCBI Taxonomy" id="595528"/>
    <lineage>
        <taxon>Eukaryota</taxon>
        <taxon>Filasterea</taxon>
        <taxon>Capsaspora</taxon>
    </lineage>
</organism>
<dbReference type="EMBL" id="KE346363">
    <property type="protein sequence ID" value="KJE92447.1"/>
    <property type="molecule type" value="Genomic_DNA"/>
</dbReference>
<dbReference type="InterPro" id="IPR051647">
    <property type="entry name" value="Mediator_comp_sub12"/>
</dbReference>
<dbReference type="PANTHER" id="PTHR46007">
    <property type="entry name" value="MEDIATOR OF RNA POLYMERASE II TRANSCRIPTION SUBUNIT 12"/>
    <property type="match status" value="1"/>
</dbReference>
<dbReference type="AlphaFoldDB" id="A0A0D2VPL5"/>
<feature type="compositionally biased region" description="Polar residues" evidence="2">
    <location>
        <begin position="364"/>
        <end position="376"/>
    </location>
</feature>
<feature type="region of interest" description="Disordered" evidence="2">
    <location>
        <begin position="81"/>
        <end position="115"/>
    </location>
</feature>
<gene>
    <name evidence="4" type="ORF">CAOG_003422</name>
</gene>
<dbReference type="GO" id="GO:0000981">
    <property type="term" value="F:DNA-binding transcription factor activity, RNA polymerase II-specific"/>
    <property type="evidence" value="ECO:0007669"/>
    <property type="project" value="InterPro"/>
</dbReference>
<evidence type="ECO:0000313" key="5">
    <source>
        <dbReference type="Proteomes" id="UP000008743"/>
    </source>
</evidence>
<proteinExistence type="predicted"/>
<feature type="domain" description="Zn(2)-C6 fungal-type" evidence="3">
    <location>
        <begin position="316"/>
        <end position="346"/>
    </location>
</feature>
<feature type="compositionally biased region" description="Acidic residues" evidence="2">
    <location>
        <begin position="287"/>
        <end position="296"/>
    </location>
</feature>
<feature type="compositionally biased region" description="Polar residues" evidence="2">
    <location>
        <begin position="16"/>
        <end position="25"/>
    </location>
</feature>
<accession>A0A0D2VPL5</accession>
<evidence type="ECO:0000256" key="1">
    <source>
        <dbReference type="SAM" id="Coils"/>
    </source>
</evidence>
<feature type="compositionally biased region" description="Low complexity" evidence="2">
    <location>
        <begin position="144"/>
        <end position="170"/>
    </location>
</feature>
<dbReference type="CDD" id="cd00067">
    <property type="entry name" value="GAL4"/>
    <property type="match status" value="1"/>
</dbReference>
<dbReference type="PROSITE" id="PS50048">
    <property type="entry name" value="ZN2_CY6_FUNGAL_2"/>
    <property type="match status" value="1"/>
</dbReference>
<evidence type="ECO:0000259" key="3">
    <source>
        <dbReference type="PROSITE" id="PS50048"/>
    </source>
</evidence>
<reference evidence="5" key="1">
    <citation type="submission" date="2011-02" db="EMBL/GenBank/DDBJ databases">
        <title>The Genome Sequence of Capsaspora owczarzaki ATCC 30864.</title>
        <authorList>
            <person name="Russ C."/>
            <person name="Cuomo C."/>
            <person name="Burger G."/>
            <person name="Gray M.W."/>
            <person name="Holland P.W.H."/>
            <person name="King N."/>
            <person name="Lang F.B.F."/>
            <person name="Roger A.J."/>
            <person name="Ruiz-Trillo I."/>
            <person name="Young S.K."/>
            <person name="Zeng Q."/>
            <person name="Gargeya S."/>
            <person name="Alvarado L."/>
            <person name="Berlin A."/>
            <person name="Chapman S.B."/>
            <person name="Chen Z."/>
            <person name="Freedman E."/>
            <person name="Gellesch M."/>
            <person name="Goldberg J."/>
            <person name="Griggs A."/>
            <person name="Gujja S."/>
            <person name="Heilman E."/>
            <person name="Heiman D."/>
            <person name="Howarth C."/>
            <person name="Mehta T."/>
            <person name="Neiman D."/>
            <person name="Pearson M."/>
            <person name="Roberts A."/>
            <person name="Saif S."/>
            <person name="Shea T."/>
            <person name="Shenoy N."/>
            <person name="Sisk P."/>
            <person name="Stolte C."/>
            <person name="Sykes S."/>
            <person name="White J."/>
            <person name="Yandava C."/>
            <person name="Haas B."/>
            <person name="Nusbaum C."/>
            <person name="Birren B."/>
        </authorList>
    </citation>
    <scope>NUCLEOTIDE SEQUENCE</scope>
    <source>
        <strain evidence="5">ATCC 30864</strain>
    </source>
</reference>
<keyword evidence="1" id="KW-0175">Coiled coil</keyword>
<evidence type="ECO:0000256" key="2">
    <source>
        <dbReference type="SAM" id="MobiDB-lite"/>
    </source>
</evidence>
<feature type="compositionally biased region" description="Polar residues" evidence="2">
    <location>
        <begin position="95"/>
        <end position="115"/>
    </location>
</feature>
<protein>
    <recommendedName>
        <fullName evidence="3">Zn(2)-C6 fungal-type domain-containing protein</fullName>
    </recommendedName>
</protein>
<dbReference type="Proteomes" id="UP000008743">
    <property type="component" value="Unassembled WGS sequence"/>
</dbReference>
<dbReference type="Pfam" id="PF00172">
    <property type="entry name" value="Zn_clus"/>
    <property type="match status" value="1"/>
</dbReference>
<feature type="compositionally biased region" description="Low complexity" evidence="2">
    <location>
        <begin position="399"/>
        <end position="443"/>
    </location>
</feature>
<dbReference type="GO" id="GO:0003713">
    <property type="term" value="F:transcription coactivator activity"/>
    <property type="evidence" value="ECO:0007669"/>
    <property type="project" value="TreeGrafter"/>
</dbReference>
<dbReference type="OrthoDB" id="6780543at2759"/>
<dbReference type="GO" id="GO:0016592">
    <property type="term" value="C:mediator complex"/>
    <property type="evidence" value="ECO:0007669"/>
    <property type="project" value="TreeGrafter"/>
</dbReference>
<dbReference type="InterPro" id="IPR036864">
    <property type="entry name" value="Zn2-C6_fun-type_DNA-bd_sf"/>
</dbReference>
<dbReference type="SUPFAM" id="SSF57701">
    <property type="entry name" value="Zn2/Cys6 DNA-binding domain"/>
    <property type="match status" value="1"/>
</dbReference>
<feature type="compositionally biased region" description="Low complexity" evidence="2">
    <location>
        <begin position="239"/>
        <end position="261"/>
    </location>
</feature>
<keyword evidence="5" id="KW-1185">Reference proteome</keyword>
<evidence type="ECO:0000313" key="4">
    <source>
        <dbReference type="EMBL" id="KJE92447.1"/>
    </source>
</evidence>
<feature type="region of interest" description="Disordered" evidence="2">
    <location>
        <begin position="135"/>
        <end position="310"/>
    </location>
</feature>
<dbReference type="SUPFAM" id="SSF81995">
    <property type="entry name" value="beta-sandwich domain of Sec23/24"/>
    <property type="match status" value="1"/>
</dbReference>
<name>A0A0D2VPL5_CAPO3</name>
<dbReference type="PANTHER" id="PTHR46007:SF8">
    <property type="entry name" value="C2H2-TYPE DOMAIN-CONTAINING PROTEIN"/>
    <property type="match status" value="1"/>
</dbReference>